<evidence type="ECO:0000256" key="1">
    <source>
        <dbReference type="SAM" id="MobiDB-lite"/>
    </source>
</evidence>
<dbReference type="InterPro" id="IPR049517">
    <property type="entry name" value="ACX-like_C"/>
</dbReference>
<evidence type="ECO:0000313" key="5">
    <source>
        <dbReference type="EMBL" id="GGG26748.1"/>
    </source>
</evidence>
<evidence type="ECO:0000259" key="4">
    <source>
        <dbReference type="Pfam" id="PF19278"/>
    </source>
</evidence>
<protein>
    <submittedName>
        <fullName evidence="5">Hydantoinase A</fullName>
    </submittedName>
</protein>
<keyword evidence="6" id="KW-1185">Reference proteome</keyword>
<dbReference type="GO" id="GO:0006749">
    <property type="term" value="P:glutathione metabolic process"/>
    <property type="evidence" value="ECO:0007669"/>
    <property type="project" value="TreeGrafter"/>
</dbReference>
<dbReference type="Proteomes" id="UP000597507">
    <property type="component" value="Unassembled WGS sequence"/>
</dbReference>
<feature type="region of interest" description="Disordered" evidence="1">
    <location>
        <begin position="1"/>
        <end position="30"/>
    </location>
</feature>
<dbReference type="GO" id="GO:0005829">
    <property type="term" value="C:cytosol"/>
    <property type="evidence" value="ECO:0007669"/>
    <property type="project" value="TreeGrafter"/>
</dbReference>
<evidence type="ECO:0000259" key="2">
    <source>
        <dbReference type="Pfam" id="PF01968"/>
    </source>
</evidence>
<feature type="domain" description="Acetophenone carboxylase-like C-terminal" evidence="4">
    <location>
        <begin position="550"/>
        <end position="708"/>
    </location>
</feature>
<dbReference type="InterPro" id="IPR045079">
    <property type="entry name" value="Oxoprolinase-like"/>
</dbReference>
<evidence type="ECO:0000313" key="6">
    <source>
        <dbReference type="Proteomes" id="UP000597507"/>
    </source>
</evidence>
<dbReference type="Gene3D" id="3.30.420.40">
    <property type="match status" value="1"/>
</dbReference>
<organism evidence="5 6">
    <name type="scientific">Caldovatus sediminis</name>
    <dbReference type="NCBI Taxonomy" id="2041189"/>
    <lineage>
        <taxon>Bacteria</taxon>
        <taxon>Pseudomonadati</taxon>
        <taxon>Pseudomonadota</taxon>
        <taxon>Alphaproteobacteria</taxon>
        <taxon>Acetobacterales</taxon>
        <taxon>Roseomonadaceae</taxon>
        <taxon>Caldovatus</taxon>
    </lineage>
</organism>
<dbReference type="EMBL" id="BMKS01000003">
    <property type="protein sequence ID" value="GGG26748.1"/>
    <property type="molecule type" value="Genomic_DNA"/>
</dbReference>
<dbReference type="PANTHER" id="PTHR11365:SF23">
    <property type="entry name" value="HYPOTHETICAL 5-OXOPROLINASE (EUROFUNG)-RELATED"/>
    <property type="match status" value="1"/>
</dbReference>
<dbReference type="AlphaFoldDB" id="A0A8J2Z9D5"/>
<dbReference type="Pfam" id="PF05378">
    <property type="entry name" value="Hydant_A_N"/>
    <property type="match status" value="1"/>
</dbReference>
<evidence type="ECO:0000259" key="3">
    <source>
        <dbReference type="Pfam" id="PF05378"/>
    </source>
</evidence>
<dbReference type="InterPro" id="IPR008040">
    <property type="entry name" value="Hydant_A_N"/>
</dbReference>
<dbReference type="PANTHER" id="PTHR11365">
    <property type="entry name" value="5-OXOPROLINASE RELATED"/>
    <property type="match status" value="1"/>
</dbReference>
<reference evidence="5 6" key="1">
    <citation type="journal article" date="2014" name="Int. J. Syst. Evol. Microbiol.">
        <title>Complete genome sequence of Corynebacterium casei LMG S-19264T (=DSM 44701T), isolated from a smear-ripened cheese.</title>
        <authorList>
            <consortium name="US DOE Joint Genome Institute (JGI-PGF)"/>
            <person name="Walter F."/>
            <person name="Albersmeier A."/>
            <person name="Kalinowski J."/>
            <person name="Ruckert C."/>
        </authorList>
    </citation>
    <scope>NUCLEOTIDE SEQUENCE [LARGE SCALE GENOMIC DNA]</scope>
    <source>
        <strain evidence="5 6">CGMCC 1.16330</strain>
    </source>
</reference>
<comment type="caution">
    <text evidence="5">The sequence shown here is derived from an EMBL/GenBank/DDBJ whole genome shotgun (WGS) entry which is preliminary data.</text>
</comment>
<dbReference type="InterPro" id="IPR043129">
    <property type="entry name" value="ATPase_NBD"/>
</dbReference>
<proteinExistence type="predicted"/>
<accession>A0A8J2Z9D5</accession>
<dbReference type="GO" id="GO:0017168">
    <property type="term" value="F:5-oxoprolinase (ATP-hydrolyzing) activity"/>
    <property type="evidence" value="ECO:0007669"/>
    <property type="project" value="TreeGrafter"/>
</dbReference>
<dbReference type="Pfam" id="PF19278">
    <property type="entry name" value="Hydant_A_C"/>
    <property type="match status" value="1"/>
</dbReference>
<feature type="compositionally biased region" description="Basic and acidic residues" evidence="1">
    <location>
        <begin position="15"/>
        <end position="30"/>
    </location>
</feature>
<feature type="domain" description="Hydantoinase A/oxoprolinase" evidence="2">
    <location>
        <begin position="236"/>
        <end position="530"/>
    </location>
</feature>
<dbReference type="SUPFAM" id="SSF53067">
    <property type="entry name" value="Actin-like ATPase domain"/>
    <property type="match status" value="1"/>
</dbReference>
<dbReference type="Pfam" id="PF01968">
    <property type="entry name" value="Hydantoinase_A"/>
    <property type="match status" value="1"/>
</dbReference>
<dbReference type="InterPro" id="IPR002821">
    <property type="entry name" value="Hydantoinase_A"/>
</dbReference>
<sequence length="723" mass="76220">MASIPPRPAAAAARTGRDQTRQATDTRTRDDFPVHLSLGIDIGGTFTDLVLLDPRDGRAVLWKESTTPDDPARGALEGTRRVLERAGARAGEVARVVHATTLFTNALIERKGARTGLLTTAGFRDVLEIGRERKYELYDLFIAMPKPLVPRPWRREARERLAPDGSVEVPLDLDGALREAEALVAQGVESLAIVFLHAYANPAHERAAAEAIARRFPHLSLSLSSDIAPEIREYPRASTTVANAYVRPLAERYLDRMEAALRAEGIAGGLFLMLSNGGLTHVAEAKRAPVQLLESGPAAGALAGAFFGRAAGLERVLAFDMGGTTAKLALVDNGEPLVAYGFEAAREKRFLRGSGLPVQIATVELIEIGAGGGSIARRGELGTLQVGPESAGAQPGPACYGRGGTEPTVTDADLALGYLDAGFFLGGAMRIDRAAAERALGGLAGALGVDAARAAVGVHDVVDENMAGAARVAIAERGRIPREYALLATGGAGPVHAWHVARKLGVRRVVCPPGAGVGSTFGMLMAPARVDRVASFNAPLAEADFAAAETLFARLAEEARRVLAETGADLARAVPRRLADMRYIGQGSEITVAMPEPLAEAAVREAFEAEYRGLFARTPPGAAIQFVALRLTLSAPMPGAEARLRLARAPGAGMRKGTRPVFFPDARGEIATPVYDRYALPPGMPIDGPAVFEEDESTFIIGPGARARVLPDGSILAEMPDDA</sequence>
<feature type="domain" description="Hydantoinase/oxoprolinase N-terminal" evidence="3">
    <location>
        <begin position="38"/>
        <end position="214"/>
    </location>
</feature>
<gene>
    <name evidence="5" type="ORF">GCM10010964_13340</name>
</gene>
<name>A0A8J2Z9D5_9PROT</name>